<evidence type="ECO:0000313" key="3">
    <source>
        <dbReference type="EMBL" id="HJC84371.1"/>
    </source>
</evidence>
<dbReference type="AlphaFoldDB" id="A0A9D2TN74"/>
<dbReference type="Proteomes" id="UP000823858">
    <property type="component" value="Unassembled WGS sequence"/>
</dbReference>
<reference evidence="3" key="2">
    <citation type="submission" date="2021-04" db="EMBL/GenBank/DDBJ databases">
        <authorList>
            <person name="Gilroy R."/>
        </authorList>
    </citation>
    <scope>NUCLEOTIDE SEQUENCE</scope>
    <source>
        <strain evidence="3">ChiHjej13B12-4958</strain>
    </source>
</reference>
<keyword evidence="2" id="KW-0472">Membrane</keyword>
<name>A0A9D2TN74_9CORY</name>
<feature type="compositionally biased region" description="Basic and acidic residues" evidence="1">
    <location>
        <begin position="7"/>
        <end position="19"/>
    </location>
</feature>
<reference evidence="3" key="1">
    <citation type="journal article" date="2021" name="PeerJ">
        <title>Extensive microbial diversity within the chicken gut microbiome revealed by metagenomics and culture.</title>
        <authorList>
            <person name="Gilroy R."/>
            <person name="Ravi A."/>
            <person name="Getino M."/>
            <person name="Pursley I."/>
            <person name="Horton D.L."/>
            <person name="Alikhan N.F."/>
            <person name="Baker D."/>
            <person name="Gharbi K."/>
            <person name="Hall N."/>
            <person name="Watson M."/>
            <person name="Adriaenssens E.M."/>
            <person name="Foster-Nyarko E."/>
            <person name="Jarju S."/>
            <person name="Secka A."/>
            <person name="Antonio M."/>
            <person name="Oren A."/>
            <person name="Chaudhuri R.R."/>
            <person name="La Ragione R."/>
            <person name="Hildebrand F."/>
            <person name="Pallen M.J."/>
        </authorList>
    </citation>
    <scope>NUCLEOTIDE SEQUENCE</scope>
    <source>
        <strain evidence="3">ChiHjej13B12-4958</strain>
    </source>
</reference>
<feature type="region of interest" description="Disordered" evidence="1">
    <location>
        <begin position="125"/>
        <end position="185"/>
    </location>
</feature>
<feature type="transmembrane region" description="Helical" evidence="2">
    <location>
        <begin position="81"/>
        <end position="100"/>
    </location>
</feature>
<feature type="region of interest" description="Disordered" evidence="1">
    <location>
        <begin position="1"/>
        <end position="33"/>
    </location>
</feature>
<protein>
    <submittedName>
        <fullName evidence="3">DUF3099 domain-containing protein</fullName>
    </submittedName>
</protein>
<dbReference type="InterPro" id="IPR021449">
    <property type="entry name" value="DUF3099"/>
</dbReference>
<evidence type="ECO:0000256" key="1">
    <source>
        <dbReference type="SAM" id="MobiDB-lite"/>
    </source>
</evidence>
<accession>A0A9D2TN74</accession>
<proteinExistence type="predicted"/>
<sequence length="185" mass="20495">MPDNEDATQRRDDSRDPRRPQQSHPPLRDSGDEVSLITTAKRPRLDDWRHRKRVYAALQLARIPLLVLAVVAYAWLHSPLLAAFFAVASLPLPWVAVLLANEKAPDTEKGQPKVYKPALVRQQQQAMRTALEAGTAGTHRPQLDGGDSAASESEVIDAEPEDTPGEMDDTGSTDSTERNEDPDER</sequence>
<organism evidence="3 4">
    <name type="scientific">Candidatus Corynebacterium faecigallinarum</name>
    <dbReference type="NCBI Taxonomy" id="2838528"/>
    <lineage>
        <taxon>Bacteria</taxon>
        <taxon>Bacillati</taxon>
        <taxon>Actinomycetota</taxon>
        <taxon>Actinomycetes</taxon>
        <taxon>Mycobacteriales</taxon>
        <taxon>Corynebacteriaceae</taxon>
        <taxon>Corynebacterium</taxon>
    </lineage>
</organism>
<dbReference type="EMBL" id="DWVP01000004">
    <property type="protein sequence ID" value="HJC84371.1"/>
    <property type="molecule type" value="Genomic_DNA"/>
</dbReference>
<keyword evidence="2" id="KW-1133">Transmembrane helix</keyword>
<feature type="compositionally biased region" description="Basic and acidic residues" evidence="1">
    <location>
        <begin position="175"/>
        <end position="185"/>
    </location>
</feature>
<dbReference type="Pfam" id="PF11298">
    <property type="entry name" value="DUF3099"/>
    <property type="match status" value="1"/>
</dbReference>
<feature type="transmembrane region" description="Helical" evidence="2">
    <location>
        <begin position="54"/>
        <end position="75"/>
    </location>
</feature>
<comment type="caution">
    <text evidence="3">The sequence shown here is derived from an EMBL/GenBank/DDBJ whole genome shotgun (WGS) entry which is preliminary data.</text>
</comment>
<feature type="compositionally biased region" description="Acidic residues" evidence="1">
    <location>
        <begin position="154"/>
        <end position="171"/>
    </location>
</feature>
<keyword evidence="2" id="KW-0812">Transmembrane</keyword>
<evidence type="ECO:0000256" key="2">
    <source>
        <dbReference type="SAM" id="Phobius"/>
    </source>
</evidence>
<gene>
    <name evidence="3" type="ORF">H9751_02240</name>
</gene>
<evidence type="ECO:0000313" key="4">
    <source>
        <dbReference type="Proteomes" id="UP000823858"/>
    </source>
</evidence>